<organism evidence="2">
    <name type="scientific">Pseudictyota dubia</name>
    <dbReference type="NCBI Taxonomy" id="2749911"/>
    <lineage>
        <taxon>Eukaryota</taxon>
        <taxon>Sar</taxon>
        <taxon>Stramenopiles</taxon>
        <taxon>Ochrophyta</taxon>
        <taxon>Bacillariophyta</taxon>
        <taxon>Mediophyceae</taxon>
        <taxon>Biddulphiophycidae</taxon>
        <taxon>Eupodiscales</taxon>
        <taxon>Odontellaceae</taxon>
        <taxon>Pseudictyota</taxon>
    </lineage>
</organism>
<proteinExistence type="predicted"/>
<dbReference type="EMBL" id="HBED01049745">
    <property type="protein sequence ID" value="CAD8326685.1"/>
    <property type="molecule type" value="Transcribed_RNA"/>
</dbReference>
<dbReference type="AlphaFoldDB" id="A0A7R9WJY0"/>
<protein>
    <submittedName>
        <fullName evidence="2">Uncharacterized protein</fullName>
    </submittedName>
</protein>
<feature type="region of interest" description="Disordered" evidence="1">
    <location>
        <begin position="1"/>
        <end position="37"/>
    </location>
</feature>
<evidence type="ECO:0000313" key="2">
    <source>
        <dbReference type="EMBL" id="CAD8326685.1"/>
    </source>
</evidence>
<evidence type="ECO:0000256" key="1">
    <source>
        <dbReference type="SAM" id="MobiDB-lite"/>
    </source>
</evidence>
<feature type="compositionally biased region" description="Pro residues" evidence="1">
    <location>
        <begin position="180"/>
        <end position="191"/>
    </location>
</feature>
<feature type="region of interest" description="Disordered" evidence="1">
    <location>
        <begin position="174"/>
        <end position="211"/>
    </location>
</feature>
<accession>A0A7R9WJY0</accession>
<feature type="compositionally biased region" description="Low complexity" evidence="1">
    <location>
        <begin position="116"/>
        <end position="125"/>
    </location>
</feature>
<sequence length="211" mass="22613">MGHSSLQFFHPNRELSNGAKPPPRLSFPAPLKHRSRSISTHKEMKVVATLERQGSEGTSAMDLAMLELERHDAVVRAKRKLKTLFIWIGAAQKARERRESAELGVDSPASAAAAADGAISGSAHGIKPPTFSRLESMPEDAIPPPTPLPGDASPLTASMKKDYEAFSSQFCGASTRASVPAPPPAMSPLSPPRSKRPAWSYTMGTDSFKLA</sequence>
<gene>
    <name evidence="2" type="ORF">TDUB1175_LOCUS25105</name>
</gene>
<name>A0A7R9WJY0_9STRA</name>
<feature type="region of interest" description="Disordered" evidence="1">
    <location>
        <begin position="116"/>
        <end position="156"/>
    </location>
</feature>
<reference evidence="2" key="1">
    <citation type="submission" date="2021-01" db="EMBL/GenBank/DDBJ databases">
        <authorList>
            <person name="Corre E."/>
            <person name="Pelletier E."/>
            <person name="Niang G."/>
            <person name="Scheremetjew M."/>
            <person name="Finn R."/>
            <person name="Kale V."/>
            <person name="Holt S."/>
            <person name="Cochrane G."/>
            <person name="Meng A."/>
            <person name="Brown T."/>
            <person name="Cohen L."/>
        </authorList>
    </citation>
    <scope>NUCLEOTIDE SEQUENCE</scope>
    <source>
        <strain evidence="2">CCMP147</strain>
    </source>
</reference>